<feature type="region of interest" description="Disordered" evidence="1">
    <location>
        <begin position="52"/>
        <end position="74"/>
    </location>
</feature>
<protein>
    <submittedName>
        <fullName evidence="2">Uncharacterized protein</fullName>
    </submittedName>
</protein>
<evidence type="ECO:0000313" key="3">
    <source>
        <dbReference type="Proteomes" id="UP001152622"/>
    </source>
</evidence>
<evidence type="ECO:0000256" key="1">
    <source>
        <dbReference type="SAM" id="MobiDB-lite"/>
    </source>
</evidence>
<evidence type="ECO:0000313" key="2">
    <source>
        <dbReference type="EMBL" id="KAJ8361157.1"/>
    </source>
</evidence>
<dbReference type="Proteomes" id="UP001152622">
    <property type="component" value="Chromosome 5"/>
</dbReference>
<reference evidence="2" key="1">
    <citation type="journal article" date="2023" name="Science">
        <title>Genome structures resolve the early diversification of teleost fishes.</title>
        <authorList>
            <person name="Parey E."/>
            <person name="Louis A."/>
            <person name="Montfort J."/>
            <person name="Bouchez O."/>
            <person name="Roques C."/>
            <person name="Iampietro C."/>
            <person name="Lluch J."/>
            <person name="Castinel A."/>
            <person name="Donnadieu C."/>
            <person name="Desvignes T."/>
            <person name="Floi Bucao C."/>
            <person name="Jouanno E."/>
            <person name="Wen M."/>
            <person name="Mejri S."/>
            <person name="Dirks R."/>
            <person name="Jansen H."/>
            <person name="Henkel C."/>
            <person name="Chen W.J."/>
            <person name="Zahm M."/>
            <person name="Cabau C."/>
            <person name="Klopp C."/>
            <person name="Thompson A.W."/>
            <person name="Robinson-Rechavi M."/>
            <person name="Braasch I."/>
            <person name="Lecointre G."/>
            <person name="Bobe J."/>
            <person name="Postlethwait J.H."/>
            <person name="Berthelot C."/>
            <person name="Roest Crollius H."/>
            <person name="Guiguen Y."/>
        </authorList>
    </citation>
    <scope>NUCLEOTIDE SEQUENCE</scope>
    <source>
        <strain evidence="2">WJC10195</strain>
    </source>
</reference>
<gene>
    <name evidence="2" type="ORF">SKAU_G00176820</name>
</gene>
<dbReference type="EMBL" id="JAINUF010000005">
    <property type="protein sequence ID" value="KAJ8361157.1"/>
    <property type="molecule type" value="Genomic_DNA"/>
</dbReference>
<comment type="caution">
    <text evidence="2">The sequence shown here is derived from an EMBL/GenBank/DDBJ whole genome shotgun (WGS) entry which is preliminary data.</text>
</comment>
<name>A0A9Q1J1E0_SYNKA</name>
<keyword evidence="3" id="KW-1185">Reference proteome</keyword>
<dbReference type="AlphaFoldDB" id="A0A9Q1J1E0"/>
<organism evidence="2 3">
    <name type="scientific">Synaphobranchus kaupii</name>
    <name type="common">Kaup's arrowtooth eel</name>
    <dbReference type="NCBI Taxonomy" id="118154"/>
    <lineage>
        <taxon>Eukaryota</taxon>
        <taxon>Metazoa</taxon>
        <taxon>Chordata</taxon>
        <taxon>Craniata</taxon>
        <taxon>Vertebrata</taxon>
        <taxon>Euteleostomi</taxon>
        <taxon>Actinopterygii</taxon>
        <taxon>Neopterygii</taxon>
        <taxon>Teleostei</taxon>
        <taxon>Anguilliformes</taxon>
        <taxon>Synaphobranchidae</taxon>
        <taxon>Synaphobranchus</taxon>
    </lineage>
</organism>
<sequence>MAHNGTCCAVSWEQAWEQWRYCGGIIIPTGPFGHGPPGHSKAEKLQAVIPCDQSPGRSQARSDDNSISPGRKRDRLAQLRGASTMREAWQDGTHEWGGVKETAGLQEGSWALIVG</sequence>
<accession>A0A9Q1J1E0</accession>
<proteinExistence type="predicted"/>